<dbReference type="CDD" id="cd03442">
    <property type="entry name" value="BFIT_BACH"/>
    <property type="match status" value="1"/>
</dbReference>
<dbReference type="Proteomes" id="UP000596248">
    <property type="component" value="Chromosome"/>
</dbReference>
<comment type="similarity">
    <text evidence="1">Belongs to the acyl coenzyme A hydrolase family.</text>
</comment>
<dbReference type="Pfam" id="PF03061">
    <property type="entry name" value="4HBT"/>
    <property type="match status" value="1"/>
</dbReference>
<keyword evidence="2 3" id="KW-0378">Hydrolase</keyword>
<evidence type="ECO:0000313" key="6">
    <source>
        <dbReference type="Proteomes" id="UP000596248"/>
    </source>
</evidence>
<proteinExistence type="inferred from homology"/>
<dbReference type="SUPFAM" id="SSF54637">
    <property type="entry name" value="Thioesterase/thiol ester dehydrase-isomerase"/>
    <property type="match status" value="1"/>
</dbReference>
<dbReference type="InterPro" id="IPR033120">
    <property type="entry name" value="HOTDOG_ACOT"/>
</dbReference>
<dbReference type="InterPro" id="IPR029069">
    <property type="entry name" value="HotDog_dom_sf"/>
</dbReference>
<dbReference type="InterPro" id="IPR040170">
    <property type="entry name" value="Cytosol_ACT"/>
</dbReference>
<keyword evidence="6" id="KW-1185">Reference proteome</keyword>
<dbReference type="EMBL" id="CP069127">
    <property type="protein sequence ID" value="QRG69647.1"/>
    <property type="molecule type" value="Genomic_DNA"/>
</dbReference>
<reference evidence="5 6" key="1">
    <citation type="submission" date="2021-01" db="EMBL/GenBank/DDBJ databases">
        <title>Identification of strong promoters based on the transcriptome of Brevibacillus choshinensis.</title>
        <authorList>
            <person name="Yao D."/>
            <person name="Zhang K."/>
            <person name="Wu J."/>
        </authorList>
    </citation>
    <scope>NUCLEOTIDE SEQUENCE [LARGE SCALE GENOMIC DNA]</scope>
    <source>
        <strain evidence="5 6">HPD31-SP3</strain>
    </source>
</reference>
<dbReference type="Gene3D" id="3.10.129.10">
    <property type="entry name" value="Hotdog Thioesterase"/>
    <property type="match status" value="1"/>
</dbReference>
<sequence length="169" mass="18632">MKFKTTQDSRTIQASLVQPSDTNYHGTIFGGTMMAYVDEVAAIAAMRHSRRPVVTASIDSIDFLAPVKMGHSICLEAFVSSTGRTSMEVFVKVISENLQSGERILTATSFLTFVALDEAGNPTEVPSVVPETDEEKRLLASAEERKKMRKERKANTQAFISQLTIEKTI</sequence>
<protein>
    <submittedName>
        <fullName evidence="5">Acyl-CoA thioesterase</fullName>
    </submittedName>
</protein>
<dbReference type="PROSITE" id="PS51770">
    <property type="entry name" value="HOTDOG_ACOT"/>
    <property type="match status" value="1"/>
</dbReference>
<evidence type="ECO:0000259" key="4">
    <source>
        <dbReference type="PROSITE" id="PS51770"/>
    </source>
</evidence>
<accession>A0ABX7FTZ8</accession>
<evidence type="ECO:0000256" key="3">
    <source>
        <dbReference type="PROSITE-ProRule" id="PRU01106"/>
    </source>
</evidence>
<gene>
    <name evidence="5" type="ORF">JNE38_11305</name>
</gene>
<name>A0ABX7FTZ8_BRECH</name>
<dbReference type="InterPro" id="IPR006683">
    <property type="entry name" value="Thioestr_dom"/>
</dbReference>
<dbReference type="PANTHER" id="PTHR11049:SF24">
    <property type="entry name" value="CYTOSOLIC ACYL COENZYME A THIOESTER HYDROLASE"/>
    <property type="match status" value="1"/>
</dbReference>
<feature type="domain" description="HotDog ACOT-type" evidence="4">
    <location>
        <begin position="7"/>
        <end position="119"/>
    </location>
</feature>
<evidence type="ECO:0000313" key="5">
    <source>
        <dbReference type="EMBL" id="QRG69647.1"/>
    </source>
</evidence>
<evidence type="ECO:0000256" key="2">
    <source>
        <dbReference type="ARBA" id="ARBA00022801"/>
    </source>
</evidence>
<dbReference type="RefSeq" id="WP_203356634.1">
    <property type="nucleotide sequence ID" value="NZ_CP069127.1"/>
</dbReference>
<organism evidence="5 6">
    <name type="scientific">Brevibacillus choshinensis</name>
    <dbReference type="NCBI Taxonomy" id="54911"/>
    <lineage>
        <taxon>Bacteria</taxon>
        <taxon>Bacillati</taxon>
        <taxon>Bacillota</taxon>
        <taxon>Bacilli</taxon>
        <taxon>Bacillales</taxon>
        <taxon>Paenibacillaceae</taxon>
        <taxon>Brevibacillus</taxon>
    </lineage>
</organism>
<evidence type="ECO:0000256" key="1">
    <source>
        <dbReference type="ARBA" id="ARBA00010458"/>
    </source>
</evidence>
<dbReference type="PANTHER" id="PTHR11049">
    <property type="entry name" value="ACYL COENZYME A THIOESTER HYDROLASE"/>
    <property type="match status" value="1"/>
</dbReference>